<dbReference type="Proteomes" id="UP000315724">
    <property type="component" value="Chromosome"/>
</dbReference>
<dbReference type="PRINTS" id="PR01657">
    <property type="entry name" value="MCMFAMILY"/>
</dbReference>
<keyword evidence="2" id="KW-0547">Nucleotide-binding</keyword>
<proteinExistence type="inferred from homology"/>
<dbReference type="InterPro" id="IPR020568">
    <property type="entry name" value="Ribosomal_Su5_D2-typ_SF"/>
</dbReference>
<dbReference type="NCBIfam" id="TIGR00368">
    <property type="entry name" value="YifB family Mg chelatase-like AAA ATPase"/>
    <property type="match status" value="1"/>
</dbReference>
<dbReference type="AlphaFoldDB" id="A0A517QSX6"/>
<keyword evidence="6" id="KW-1185">Reference proteome</keyword>
<dbReference type="KEGG" id="tpol:Mal48_40170"/>
<dbReference type="Pfam" id="PF01078">
    <property type="entry name" value="Mg_chelatase"/>
    <property type="match status" value="1"/>
</dbReference>
<accession>A0A517QSX6</accession>
<dbReference type="InterPro" id="IPR014721">
    <property type="entry name" value="Ribsml_uS5_D2-typ_fold_subgr"/>
</dbReference>
<evidence type="ECO:0000256" key="1">
    <source>
        <dbReference type="ARBA" id="ARBA00006354"/>
    </source>
</evidence>
<dbReference type="SUPFAM" id="SSF54211">
    <property type="entry name" value="Ribosomal protein S5 domain 2-like"/>
    <property type="match status" value="1"/>
</dbReference>
<dbReference type="EMBL" id="CP036267">
    <property type="protein sequence ID" value="QDT34745.1"/>
    <property type="molecule type" value="Genomic_DNA"/>
</dbReference>
<dbReference type="Pfam" id="PF13541">
    <property type="entry name" value="ChlI"/>
    <property type="match status" value="1"/>
</dbReference>
<evidence type="ECO:0000313" key="6">
    <source>
        <dbReference type="Proteomes" id="UP000315724"/>
    </source>
</evidence>
<dbReference type="Pfam" id="PF13335">
    <property type="entry name" value="Mg_chelatase_C"/>
    <property type="match status" value="1"/>
</dbReference>
<dbReference type="GO" id="GO:0005524">
    <property type="term" value="F:ATP binding"/>
    <property type="evidence" value="ECO:0007669"/>
    <property type="project" value="UniProtKB-KW"/>
</dbReference>
<feature type="domain" description="AAA+ ATPase" evidence="4">
    <location>
        <begin position="225"/>
        <end position="408"/>
    </location>
</feature>
<dbReference type="CDD" id="cd00009">
    <property type="entry name" value="AAA"/>
    <property type="match status" value="1"/>
</dbReference>
<dbReference type="Gene3D" id="3.30.230.10">
    <property type="match status" value="1"/>
</dbReference>
<evidence type="ECO:0000256" key="3">
    <source>
        <dbReference type="ARBA" id="ARBA00022840"/>
    </source>
</evidence>
<evidence type="ECO:0000256" key="2">
    <source>
        <dbReference type="ARBA" id="ARBA00022741"/>
    </source>
</evidence>
<dbReference type="InterPro" id="IPR000523">
    <property type="entry name" value="Mg_chelatse_chII-like_cat_dom"/>
</dbReference>
<dbReference type="PANTHER" id="PTHR32039:SF7">
    <property type="entry name" value="COMPETENCE PROTEIN COMM"/>
    <property type="match status" value="1"/>
</dbReference>
<gene>
    <name evidence="5" type="primary">comM</name>
    <name evidence="5" type="ORF">Mal48_40170</name>
</gene>
<protein>
    <submittedName>
        <fullName evidence="5">Competence protein ComM</fullName>
    </submittedName>
</protein>
<name>A0A517QSX6_9PLAN</name>
<reference evidence="5 6" key="1">
    <citation type="submission" date="2019-02" db="EMBL/GenBank/DDBJ databases">
        <title>Deep-cultivation of Planctomycetes and their phenomic and genomic characterization uncovers novel biology.</title>
        <authorList>
            <person name="Wiegand S."/>
            <person name="Jogler M."/>
            <person name="Boedeker C."/>
            <person name="Pinto D."/>
            <person name="Vollmers J."/>
            <person name="Rivas-Marin E."/>
            <person name="Kohn T."/>
            <person name="Peeters S.H."/>
            <person name="Heuer A."/>
            <person name="Rast P."/>
            <person name="Oberbeckmann S."/>
            <person name="Bunk B."/>
            <person name="Jeske O."/>
            <person name="Meyerdierks A."/>
            <person name="Storesund J.E."/>
            <person name="Kallscheuer N."/>
            <person name="Luecker S."/>
            <person name="Lage O.M."/>
            <person name="Pohl T."/>
            <person name="Merkel B.J."/>
            <person name="Hornburger P."/>
            <person name="Mueller R.-W."/>
            <person name="Bruemmer F."/>
            <person name="Labrenz M."/>
            <person name="Spormann A.M."/>
            <person name="Op den Camp H."/>
            <person name="Overmann J."/>
            <person name="Amann R."/>
            <person name="Jetten M.S.M."/>
            <person name="Mascher T."/>
            <person name="Medema M.H."/>
            <person name="Devos D.P."/>
            <person name="Kaster A.-K."/>
            <person name="Ovreas L."/>
            <person name="Rohde M."/>
            <person name="Galperin M.Y."/>
            <person name="Jogler C."/>
        </authorList>
    </citation>
    <scope>NUCLEOTIDE SEQUENCE [LARGE SCALE GENOMIC DNA]</scope>
    <source>
        <strain evidence="5 6">Mal48</strain>
    </source>
</reference>
<dbReference type="InterPro" id="IPR004482">
    <property type="entry name" value="Mg_chelat-rel"/>
</dbReference>
<dbReference type="SMART" id="SM00382">
    <property type="entry name" value="AAA"/>
    <property type="match status" value="1"/>
</dbReference>
<evidence type="ECO:0000259" key="4">
    <source>
        <dbReference type="SMART" id="SM00382"/>
    </source>
</evidence>
<dbReference type="PANTHER" id="PTHR32039">
    <property type="entry name" value="MAGNESIUM-CHELATASE SUBUNIT CHLI"/>
    <property type="match status" value="1"/>
</dbReference>
<dbReference type="GO" id="GO:0003677">
    <property type="term" value="F:DNA binding"/>
    <property type="evidence" value="ECO:0007669"/>
    <property type="project" value="InterPro"/>
</dbReference>
<dbReference type="InterPro" id="IPR027417">
    <property type="entry name" value="P-loop_NTPase"/>
</dbReference>
<dbReference type="InterPro" id="IPR045006">
    <property type="entry name" value="CHLI-like"/>
</dbReference>
<comment type="similarity">
    <text evidence="1">Belongs to the Mg-chelatase subunits D/I family. ComM subfamily.</text>
</comment>
<dbReference type="InterPro" id="IPR001208">
    <property type="entry name" value="MCM_dom"/>
</dbReference>
<dbReference type="InterPro" id="IPR025158">
    <property type="entry name" value="Mg_chelat-rel_C"/>
</dbReference>
<sequence length="523" mass="57051">MAWSADKSYFFMLAKLLTYSIFGIDARPVEVEVDISPASMPKTILVGLAEAAVKESTHRIERALVNSGYTRPVDRIVINLSPADFPKEASSFDLPIALGVLAASGQLETSLFSEYSAVGELALDGVVRKVRGALSMALQARANGKKGLIVPVENSREAAVVDGIDVIPVGSLAEAVGFYTGVLPIDPVPFSWDDAVEEHGTYPFDYSDVKGQEMAKRAVTVAAAGRHHLLMIGSPGTGKTLLAQRLGTILPPLSAEESLETTRIYSAVGRLEEGESLLLQRPFRSPHHTISQAGLVGGGSIPTPGEISLAHHGILFLDELPEFNRNTLEVMRQPLEESRVTISRAVGSVTFPASLMLVSAMNPCPCGYRGDPKRQCHCSPMQIERYLSKISGPLLDRIDIHIEVPPVPFRELSARTEGTRSETMREQVIVAREAQRERFGKDGSLVNGTMAPQQIRKYCKLSKEAESLLKAAMEEMGLSARAHDKILRVSRTIADLDQAEFIDVPHLTEAINYRTLDRSSWTQ</sequence>
<dbReference type="InterPro" id="IPR003593">
    <property type="entry name" value="AAA+_ATPase"/>
</dbReference>
<organism evidence="5 6">
    <name type="scientific">Thalassoglobus polymorphus</name>
    <dbReference type="NCBI Taxonomy" id="2527994"/>
    <lineage>
        <taxon>Bacteria</taxon>
        <taxon>Pseudomonadati</taxon>
        <taxon>Planctomycetota</taxon>
        <taxon>Planctomycetia</taxon>
        <taxon>Planctomycetales</taxon>
        <taxon>Planctomycetaceae</taxon>
        <taxon>Thalassoglobus</taxon>
    </lineage>
</organism>
<dbReference type="Gene3D" id="3.40.50.300">
    <property type="entry name" value="P-loop containing nucleotide triphosphate hydrolases"/>
    <property type="match status" value="1"/>
</dbReference>
<evidence type="ECO:0000313" key="5">
    <source>
        <dbReference type="EMBL" id="QDT34745.1"/>
    </source>
</evidence>
<dbReference type="SUPFAM" id="SSF52540">
    <property type="entry name" value="P-loop containing nucleoside triphosphate hydrolases"/>
    <property type="match status" value="1"/>
</dbReference>
<keyword evidence="3" id="KW-0067">ATP-binding</keyword>